<dbReference type="AlphaFoldDB" id="A0A7S8IZI0"/>
<dbReference type="GO" id="GO:0051536">
    <property type="term" value="F:iron-sulfur cluster binding"/>
    <property type="evidence" value="ECO:0007669"/>
    <property type="project" value="UniProtKB-KW"/>
</dbReference>
<organism evidence="7 8">
    <name type="scientific">Candidatus Nitrospira kreftii</name>
    <dbReference type="NCBI Taxonomy" id="2652173"/>
    <lineage>
        <taxon>Bacteria</taxon>
        <taxon>Pseudomonadati</taxon>
        <taxon>Nitrospirota</taxon>
        <taxon>Nitrospiria</taxon>
        <taxon>Nitrospirales</taxon>
        <taxon>Nitrospiraceae</taxon>
        <taxon>Nitrospira</taxon>
    </lineage>
</organism>
<proteinExistence type="predicted"/>
<protein>
    <recommendedName>
        <fullName evidence="6">Radical SAM core domain-containing protein</fullName>
    </recommendedName>
</protein>
<name>A0A7S8IZI0_9BACT</name>
<dbReference type="InterPro" id="IPR006638">
    <property type="entry name" value="Elp3/MiaA/NifB-like_rSAM"/>
</dbReference>
<dbReference type="SMART" id="SM00729">
    <property type="entry name" value="Elp3"/>
    <property type="match status" value="1"/>
</dbReference>
<keyword evidence="2" id="KW-0949">S-adenosyl-L-methionine</keyword>
<dbReference type="InterPro" id="IPR023885">
    <property type="entry name" value="4Fe4S-binding_SPASM_dom"/>
</dbReference>
<evidence type="ECO:0000259" key="6">
    <source>
        <dbReference type="PROSITE" id="PS51918"/>
    </source>
</evidence>
<keyword evidence="3" id="KW-0479">Metal-binding</keyword>
<sequence length="352" mass="39646">MLIQIKPANQTLHDHGRQPSTFEGRRPGLYQALWGGLTNLISQRPVLAIFQMCLRCNSSCGYCNLPLNIGRYELSRDEIWQVFTGLYKEGVRFVFLQGGEPLLRRDLVPILQDLVQIGFHTTLITNGTRLTPNLVEAFNELAVSLSISLDTLDPIKYERIRGADQLDHVLSGLELLKGYHHPMFLTCIVSEVNRQEVTQMVQFAQERGFLPVVGVYHWDVGLYGKQEPLLMYERAQARAVFEGLLKENVLPPGYLRQYAKDNVAWLAGKTLKPCDAGRYSIAIDASGNVSPCLSLPDVGNLLESSLNEILARFDRQAIQRCSDRSSCNRLDGRVIGSVLRHPIAAWQTPVQW</sequence>
<evidence type="ECO:0000313" key="7">
    <source>
        <dbReference type="EMBL" id="QPD04261.1"/>
    </source>
</evidence>
<dbReference type="KEGG" id="nkf:Nkreftii_002035"/>
<dbReference type="GO" id="GO:0046872">
    <property type="term" value="F:metal ion binding"/>
    <property type="evidence" value="ECO:0007669"/>
    <property type="project" value="UniProtKB-KW"/>
</dbReference>
<reference evidence="7 8" key="1">
    <citation type="journal article" date="2020" name="ISME J.">
        <title>Enrichment and physiological characterization of a novel comammox Nitrospira indicates ammonium inhibition of complete nitrification.</title>
        <authorList>
            <person name="Sakoula D."/>
            <person name="Koch H."/>
            <person name="Frank J."/>
            <person name="Jetten M.S.M."/>
            <person name="van Kessel M.A.H.J."/>
            <person name="Lucker S."/>
        </authorList>
    </citation>
    <scope>NUCLEOTIDE SEQUENCE [LARGE SCALE GENOMIC DNA]</scope>
    <source>
        <strain evidence="7">Comreactor17</strain>
    </source>
</reference>
<dbReference type="SFLD" id="SFLDG01067">
    <property type="entry name" value="SPASM/twitch_domain_containing"/>
    <property type="match status" value="1"/>
</dbReference>
<evidence type="ECO:0000256" key="3">
    <source>
        <dbReference type="ARBA" id="ARBA00022723"/>
    </source>
</evidence>
<accession>A0A7S8IZI0</accession>
<dbReference type="Gene3D" id="3.20.20.70">
    <property type="entry name" value="Aldolase class I"/>
    <property type="match status" value="1"/>
</dbReference>
<dbReference type="CDD" id="cd01335">
    <property type="entry name" value="Radical_SAM"/>
    <property type="match status" value="1"/>
</dbReference>
<dbReference type="InterPro" id="IPR058240">
    <property type="entry name" value="rSAM_sf"/>
</dbReference>
<dbReference type="InterPro" id="IPR007197">
    <property type="entry name" value="rSAM"/>
</dbReference>
<dbReference type="Pfam" id="PF13186">
    <property type="entry name" value="SPASM"/>
    <property type="match status" value="1"/>
</dbReference>
<evidence type="ECO:0000256" key="5">
    <source>
        <dbReference type="ARBA" id="ARBA00023014"/>
    </source>
</evidence>
<comment type="cofactor">
    <cofactor evidence="1">
        <name>[4Fe-4S] cluster</name>
        <dbReference type="ChEBI" id="CHEBI:49883"/>
    </cofactor>
</comment>
<dbReference type="GO" id="GO:0003824">
    <property type="term" value="F:catalytic activity"/>
    <property type="evidence" value="ECO:0007669"/>
    <property type="project" value="InterPro"/>
</dbReference>
<dbReference type="Proteomes" id="UP000593737">
    <property type="component" value="Chromosome"/>
</dbReference>
<evidence type="ECO:0000256" key="1">
    <source>
        <dbReference type="ARBA" id="ARBA00001966"/>
    </source>
</evidence>
<evidence type="ECO:0000256" key="4">
    <source>
        <dbReference type="ARBA" id="ARBA00023004"/>
    </source>
</evidence>
<dbReference type="PANTHER" id="PTHR11228">
    <property type="entry name" value="RADICAL SAM DOMAIN PROTEIN"/>
    <property type="match status" value="1"/>
</dbReference>
<dbReference type="SFLD" id="SFLDG01386">
    <property type="entry name" value="main_SPASM_domain-containing"/>
    <property type="match status" value="1"/>
</dbReference>
<evidence type="ECO:0000313" key="8">
    <source>
        <dbReference type="Proteomes" id="UP000593737"/>
    </source>
</evidence>
<dbReference type="EMBL" id="CP047423">
    <property type="protein sequence ID" value="QPD04261.1"/>
    <property type="molecule type" value="Genomic_DNA"/>
</dbReference>
<dbReference type="SFLD" id="SFLDS00029">
    <property type="entry name" value="Radical_SAM"/>
    <property type="match status" value="1"/>
</dbReference>
<dbReference type="Pfam" id="PF04055">
    <property type="entry name" value="Radical_SAM"/>
    <property type="match status" value="1"/>
</dbReference>
<gene>
    <name evidence="7" type="ORF">Nkreftii_002035</name>
</gene>
<evidence type="ECO:0000256" key="2">
    <source>
        <dbReference type="ARBA" id="ARBA00022691"/>
    </source>
</evidence>
<dbReference type="SUPFAM" id="SSF102114">
    <property type="entry name" value="Radical SAM enzymes"/>
    <property type="match status" value="1"/>
</dbReference>
<keyword evidence="5" id="KW-0411">Iron-sulfur</keyword>
<dbReference type="InterPro" id="IPR013785">
    <property type="entry name" value="Aldolase_TIM"/>
</dbReference>
<dbReference type="PROSITE" id="PS51918">
    <property type="entry name" value="RADICAL_SAM"/>
    <property type="match status" value="1"/>
</dbReference>
<feature type="domain" description="Radical SAM core" evidence="6">
    <location>
        <begin position="40"/>
        <end position="242"/>
    </location>
</feature>
<dbReference type="PANTHER" id="PTHR11228:SF7">
    <property type="entry name" value="PQQA PEPTIDE CYCLASE"/>
    <property type="match status" value="1"/>
</dbReference>
<keyword evidence="4" id="KW-0408">Iron</keyword>
<dbReference type="InterPro" id="IPR050377">
    <property type="entry name" value="Radical_SAM_PqqE_MftC-like"/>
</dbReference>
<dbReference type="CDD" id="cd21109">
    <property type="entry name" value="SPASM"/>
    <property type="match status" value="1"/>
</dbReference>